<reference evidence="1" key="2">
    <citation type="submission" date="2019-01" db="UniProtKB">
        <authorList>
            <consortium name="EnsemblPlants"/>
        </authorList>
    </citation>
    <scope>IDENTIFICATION</scope>
    <source>
        <strain evidence="1">cv. Heinz 1706</strain>
    </source>
</reference>
<evidence type="ECO:0000313" key="1">
    <source>
        <dbReference type="EnsemblPlants" id="Solyc11g005605.1.1"/>
    </source>
</evidence>
<dbReference type="EnsemblPlants" id="Solyc11g005605.1.1">
    <property type="protein sequence ID" value="Solyc11g005605.1.1"/>
    <property type="gene ID" value="Solyc11g005605.1"/>
</dbReference>
<reference evidence="1" key="1">
    <citation type="journal article" date="2012" name="Nature">
        <title>The tomato genome sequence provides insights into fleshy fruit evolution.</title>
        <authorList>
            <consortium name="Tomato Genome Consortium"/>
        </authorList>
    </citation>
    <scope>NUCLEOTIDE SEQUENCE [LARGE SCALE GENOMIC DNA]</scope>
    <source>
        <strain evidence="1">cv. Heinz 1706</strain>
    </source>
</reference>
<dbReference type="Proteomes" id="UP000004994">
    <property type="component" value="Chromosome 11"/>
</dbReference>
<keyword evidence="2" id="KW-1185">Reference proteome</keyword>
<proteinExistence type="predicted"/>
<accession>A0A3Q7JHI0</accession>
<dbReference type="InParanoid" id="A0A3Q7JHI0"/>
<evidence type="ECO:0000313" key="2">
    <source>
        <dbReference type="Proteomes" id="UP000004994"/>
    </source>
</evidence>
<organism evidence="1">
    <name type="scientific">Solanum lycopersicum</name>
    <name type="common">Tomato</name>
    <name type="synonym">Lycopersicon esculentum</name>
    <dbReference type="NCBI Taxonomy" id="4081"/>
    <lineage>
        <taxon>Eukaryota</taxon>
        <taxon>Viridiplantae</taxon>
        <taxon>Streptophyta</taxon>
        <taxon>Embryophyta</taxon>
        <taxon>Tracheophyta</taxon>
        <taxon>Spermatophyta</taxon>
        <taxon>Magnoliopsida</taxon>
        <taxon>eudicotyledons</taxon>
        <taxon>Gunneridae</taxon>
        <taxon>Pentapetalae</taxon>
        <taxon>asterids</taxon>
        <taxon>lamiids</taxon>
        <taxon>Solanales</taxon>
        <taxon>Solanaceae</taxon>
        <taxon>Solanoideae</taxon>
        <taxon>Solaneae</taxon>
        <taxon>Solanum</taxon>
        <taxon>Solanum subgen. Lycopersicon</taxon>
    </lineage>
</organism>
<sequence length="127" mass="14389">MEFTQGGNPIQWVSRTRLDLKTGIGFDIKDRERCTSAEKVLGLTSNQYNVSVASWTMTTELVLLTITPVVQGVFTGTSGFYRSNYFAILARTLNKANNIFHSGGRQVYHRRFKAAVSQCYEQIKEEK</sequence>
<protein>
    <submittedName>
        <fullName evidence="1">Uncharacterized protein</fullName>
    </submittedName>
</protein>
<name>A0A3Q7JHI0_SOLLC</name>
<dbReference type="AlphaFoldDB" id="A0A3Q7JHI0"/>
<dbReference type="Gramene" id="Solyc11g005605.1.1">
    <property type="protein sequence ID" value="Solyc11g005605.1.1"/>
    <property type="gene ID" value="Solyc11g005605.1"/>
</dbReference>